<dbReference type="EMBL" id="JACXWD010000001">
    <property type="protein sequence ID" value="MBD3866565.1"/>
    <property type="molecule type" value="Genomic_DNA"/>
</dbReference>
<feature type="signal peptide" evidence="2">
    <location>
        <begin position="1"/>
        <end position="25"/>
    </location>
</feature>
<organism evidence="3 4">
    <name type="scientific">Candidatus Polarisedimenticola svalbardensis</name>
    <dbReference type="NCBI Taxonomy" id="2886004"/>
    <lineage>
        <taxon>Bacteria</taxon>
        <taxon>Pseudomonadati</taxon>
        <taxon>Acidobacteriota</taxon>
        <taxon>Candidatus Polarisedimenticolia</taxon>
        <taxon>Candidatus Polarisedimenticolales</taxon>
        <taxon>Candidatus Polarisedimenticolaceae</taxon>
        <taxon>Candidatus Polarisedimenticola</taxon>
    </lineage>
</organism>
<evidence type="ECO:0000256" key="2">
    <source>
        <dbReference type="SAM" id="SignalP"/>
    </source>
</evidence>
<feature type="region of interest" description="Disordered" evidence="1">
    <location>
        <begin position="186"/>
        <end position="212"/>
    </location>
</feature>
<protein>
    <submittedName>
        <fullName evidence="3">Uncharacterized protein</fullName>
    </submittedName>
</protein>
<reference evidence="3 4" key="1">
    <citation type="submission" date="2020-08" db="EMBL/GenBank/DDBJ databases">
        <title>Acidobacteriota in marine sediments use diverse sulfur dissimilation pathways.</title>
        <authorList>
            <person name="Wasmund K."/>
        </authorList>
    </citation>
    <scope>NUCLEOTIDE SEQUENCE [LARGE SCALE GENOMIC DNA]</scope>
    <source>
        <strain evidence="3">MAG AM4</strain>
    </source>
</reference>
<feature type="compositionally biased region" description="Basic residues" evidence="1">
    <location>
        <begin position="188"/>
        <end position="212"/>
    </location>
</feature>
<name>A0A8J6XWY3_9BACT</name>
<proteinExistence type="predicted"/>
<gene>
    <name evidence="3" type="ORF">IFK94_00425</name>
</gene>
<evidence type="ECO:0000313" key="4">
    <source>
        <dbReference type="Proteomes" id="UP000648239"/>
    </source>
</evidence>
<evidence type="ECO:0000313" key="3">
    <source>
        <dbReference type="EMBL" id="MBD3866565.1"/>
    </source>
</evidence>
<sequence length="212" mass="23864">MNRKTGVLTAMTLCLLLTGGQPALAGLDVDLGARVRVGDDADLFVSITSRYFNRDSQVVADMGRRYSNPDDLSVALFLTNRTRRDPADVWRFRERGLSWWEIGVRLGVPAEAWFVPVQRHPGPPYGKAYGHWKNGKNSGYRMTDADARNLVAVRMIHEYYNVPVSVAMEWRASGQSVRTLMNKEYRQRHGKVASHKAHGKQGKQGKGHGKKK</sequence>
<accession>A0A8J6XWY3</accession>
<dbReference type="Proteomes" id="UP000648239">
    <property type="component" value="Unassembled WGS sequence"/>
</dbReference>
<feature type="chain" id="PRO_5035311093" evidence="2">
    <location>
        <begin position="26"/>
        <end position="212"/>
    </location>
</feature>
<evidence type="ECO:0000256" key="1">
    <source>
        <dbReference type="SAM" id="MobiDB-lite"/>
    </source>
</evidence>
<dbReference type="AlphaFoldDB" id="A0A8J6XWY3"/>
<comment type="caution">
    <text evidence="3">The sequence shown here is derived from an EMBL/GenBank/DDBJ whole genome shotgun (WGS) entry which is preliminary data.</text>
</comment>
<keyword evidence="2" id="KW-0732">Signal</keyword>